<proteinExistence type="predicted"/>
<dbReference type="Proteomes" id="UP000253769">
    <property type="component" value="Unassembled WGS sequence"/>
</dbReference>
<dbReference type="AlphaFoldDB" id="A0A369WC11"/>
<evidence type="ECO:0000313" key="1">
    <source>
        <dbReference type="EMBL" id="RDE19187.1"/>
    </source>
</evidence>
<keyword evidence="2" id="KW-1185">Reference proteome</keyword>
<gene>
    <name evidence="1" type="ORF">DV711_15655</name>
</gene>
<protein>
    <recommendedName>
        <fullName evidence="3">Alginate export domain-containing protein</fullName>
    </recommendedName>
</protein>
<sequence>MGWSLGLLLGGLAPLGQQAQAVEPQISGKVGYELRWFTDDPLYTDQSGRTSQSLMFEPEIYWQWNNGDDSLVFKPFIRADQHDSERSHADIRELLWTHVADDYELRVGVGKVFWGVTEFQHLVDVVNQTDGVEDVDGEDKLGQTMVALSLVRDWGVLDLMLLPGFRERSFAGVDGRLRGPLVVDTDKARYESGAENRHIDAVIRWSHTLGDYDVGVYLFKGTNRDPLLIQQGSVLVPFYEQMTQTGVDLQATLGDWLWKFEGIYRDSNSDHFGAVQAGFEYTYIGILDSAADLGLLMEYGWDSRGTDSAATAPDDLFLGSRLTLNDAQSTELLAGIGQSLDGRGHSLLLEASRRLGNAWKLSIDGRVFSSSEPSAPLYALRSDDMVQITLERYF</sequence>
<organism evidence="1 2">
    <name type="scientific">Motiliproteus coralliicola</name>
    <dbReference type="NCBI Taxonomy" id="2283196"/>
    <lineage>
        <taxon>Bacteria</taxon>
        <taxon>Pseudomonadati</taxon>
        <taxon>Pseudomonadota</taxon>
        <taxon>Gammaproteobacteria</taxon>
        <taxon>Oceanospirillales</taxon>
        <taxon>Oceanospirillaceae</taxon>
        <taxon>Motiliproteus</taxon>
    </lineage>
</organism>
<name>A0A369WC11_9GAMM</name>
<evidence type="ECO:0000313" key="2">
    <source>
        <dbReference type="Proteomes" id="UP000253769"/>
    </source>
</evidence>
<dbReference type="OrthoDB" id="1188513at2"/>
<comment type="caution">
    <text evidence="1">The sequence shown here is derived from an EMBL/GenBank/DDBJ whole genome shotgun (WGS) entry which is preliminary data.</text>
</comment>
<dbReference type="EMBL" id="QQOH01000004">
    <property type="protein sequence ID" value="RDE19187.1"/>
    <property type="molecule type" value="Genomic_DNA"/>
</dbReference>
<reference evidence="1 2" key="1">
    <citation type="submission" date="2018-07" db="EMBL/GenBank/DDBJ databases">
        <title>Motiliproteus coralliicola sp. nov., a bacterium isolated from Coral.</title>
        <authorList>
            <person name="Wang G."/>
        </authorList>
    </citation>
    <scope>NUCLEOTIDE SEQUENCE [LARGE SCALE GENOMIC DNA]</scope>
    <source>
        <strain evidence="1 2">C34</strain>
    </source>
</reference>
<evidence type="ECO:0008006" key="3">
    <source>
        <dbReference type="Google" id="ProtNLM"/>
    </source>
</evidence>
<accession>A0A369WC11</accession>